<evidence type="ECO:0000313" key="3">
    <source>
        <dbReference type="Proteomes" id="UP000464495"/>
    </source>
</evidence>
<evidence type="ECO:0000313" key="2">
    <source>
        <dbReference type="EMBL" id="QHQ34114.1"/>
    </source>
</evidence>
<organism evidence="2 3">
    <name type="scientific">Algicella marina</name>
    <dbReference type="NCBI Taxonomy" id="2683284"/>
    <lineage>
        <taxon>Bacteria</taxon>
        <taxon>Pseudomonadati</taxon>
        <taxon>Pseudomonadota</taxon>
        <taxon>Alphaproteobacteria</taxon>
        <taxon>Rhodobacterales</taxon>
        <taxon>Paracoccaceae</taxon>
        <taxon>Algicella</taxon>
    </lineage>
</organism>
<dbReference type="Proteomes" id="UP000464495">
    <property type="component" value="Chromosome"/>
</dbReference>
<feature type="compositionally biased region" description="Basic and acidic residues" evidence="1">
    <location>
        <begin position="1"/>
        <end position="15"/>
    </location>
</feature>
<name>A0A6P1STV0_9RHOB</name>
<dbReference type="EMBL" id="CP046620">
    <property type="protein sequence ID" value="QHQ34114.1"/>
    <property type="molecule type" value="Genomic_DNA"/>
</dbReference>
<reference evidence="2 3" key="1">
    <citation type="submission" date="2019-12" db="EMBL/GenBank/DDBJ databases">
        <title>Complete genome sequence of Algicella marina strain 9Alg 56(T) isolated from the red alga Tichocarpus crinitus.</title>
        <authorList>
            <person name="Kim S.-G."/>
            <person name="Nedashkovskaya O.I."/>
        </authorList>
    </citation>
    <scope>NUCLEOTIDE SEQUENCE [LARGE SCALE GENOMIC DNA]</scope>
    <source>
        <strain evidence="2 3">9Alg 56</strain>
    </source>
</reference>
<proteinExistence type="predicted"/>
<sequence>MTREKKLLEKQKAGKVDSPPETFISALKMHS</sequence>
<gene>
    <name evidence="2" type="ORF">GO499_02395</name>
</gene>
<evidence type="ECO:0000256" key="1">
    <source>
        <dbReference type="SAM" id="MobiDB-lite"/>
    </source>
</evidence>
<protein>
    <submittedName>
        <fullName evidence="2">Uncharacterized protein</fullName>
    </submittedName>
</protein>
<dbReference type="KEGG" id="amaq:GO499_02395"/>
<keyword evidence="3" id="KW-1185">Reference proteome</keyword>
<accession>A0A6P1STV0</accession>
<feature type="region of interest" description="Disordered" evidence="1">
    <location>
        <begin position="1"/>
        <end position="31"/>
    </location>
</feature>
<dbReference type="AlphaFoldDB" id="A0A6P1STV0"/>